<dbReference type="AlphaFoldDB" id="A0A9W9NYB7"/>
<organism evidence="1 2">
    <name type="scientific">Penicillium chermesinum</name>
    <dbReference type="NCBI Taxonomy" id="63820"/>
    <lineage>
        <taxon>Eukaryota</taxon>
        <taxon>Fungi</taxon>
        <taxon>Dikarya</taxon>
        <taxon>Ascomycota</taxon>
        <taxon>Pezizomycotina</taxon>
        <taxon>Eurotiomycetes</taxon>
        <taxon>Eurotiomycetidae</taxon>
        <taxon>Eurotiales</taxon>
        <taxon>Aspergillaceae</taxon>
        <taxon>Penicillium</taxon>
    </lineage>
</organism>
<dbReference type="InterPro" id="IPR032675">
    <property type="entry name" value="LRR_dom_sf"/>
</dbReference>
<accession>A0A9W9NYB7</accession>
<dbReference type="SUPFAM" id="SSF52047">
    <property type="entry name" value="RNI-like"/>
    <property type="match status" value="1"/>
</dbReference>
<dbReference type="GeneID" id="83201594"/>
<dbReference type="Gene3D" id="3.80.10.10">
    <property type="entry name" value="Ribonuclease Inhibitor"/>
    <property type="match status" value="1"/>
</dbReference>
<gene>
    <name evidence="1" type="ORF">N7468_004994</name>
</gene>
<protein>
    <submittedName>
        <fullName evidence="1">Uncharacterized protein</fullName>
    </submittedName>
</protein>
<keyword evidence="2" id="KW-1185">Reference proteome</keyword>
<reference evidence="1" key="2">
    <citation type="journal article" date="2023" name="IMA Fungus">
        <title>Comparative genomic study of the Penicillium genus elucidates a diverse pangenome and 15 lateral gene transfer events.</title>
        <authorList>
            <person name="Petersen C."/>
            <person name="Sorensen T."/>
            <person name="Nielsen M.R."/>
            <person name="Sondergaard T.E."/>
            <person name="Sorensen J.L."/>
            <person name="Fitzpatrick D.A."/>
            <person name="Frisvad J.C."/>
            <person name="Nielsen K.L."/>
        </authorList>
    </citation>
    <scope>NUCLEOTIDE SEQUENCE</scope>
    <source>
        <strain evidence="1">IBT 19713</strain>
    </source>
</reference>
<dbReference type="OrthoDB" id="4367773at2759"/>
<name>A0A9W9NYB7_9EURO</name>
<reference evidence="1" key="1">
    <citation type="submission" date="2022-11" db="EMBL/GenBank/DDBJ databases">
        <authorList>
            <person name="Petersen C."/>
        </authorList>
    </citation>
    <scope>NUCLEOTIDE SEQUENCE</scope>
    <source>
        <strain evidence="1">IBT 19713</strain>
    </source>
</reference>
<dbReference type="RefSeq" id="XP_058330031.1">
    <property type="nucleotide sequence ID" value="XM_058474291.1"/>
</dbReference>
<dbReference type="Proteomes" id="UP001150941">
    <property type="component" value="Unassembled WGS sequence"/>
</dbReference>
<evidence type="ECO:0000313" key="2">
    <source>
        <dbReference type="Proteomes" id="UP001150941"/>
    </source>
</evidence>
<comment type="caution">
    <text evidence="1">The sequence shown here is derived from an EMBL/GenBank/DDBJ whole genome shotgun (WGS) entry which is preliminary data.</text>
</comment>
<evidence type="ECO:0000313" key="1">
    <source>
        <dbReference type="EMBL" id="KAJ5232038.1"/>
    </source>
</evidence>
<dbReference type="EMBL" id="JAPQKS010000004">
    <property type="protein sequence ID" value="KAJ5232038.1"/>
    <property type="molecule type" value="Genomic_DNA"/>
</dbReference>
<proteinExistence type="predicted"/>
<sequence length="393" mass="44335">MGSEDMHEEKILPLLSPTLIILELYGGYYTSKFLDEIQIRSPGLKFFLVDNSLEDSITADAVMNFLDHMPSIVHLELLLGWPFLRNKTFLRHMMLNPRLEVLVLGNKNEISHTMCREALIECGDNPIFPALRYLGVYIEDKALRPLLPFLSNVQGLRLDVSDCGPIQTQKPYIMGLLSACPHLEDLEFGTRHSSTISSAAFLELASGCPLLRRLEIGDTCDCEPDFNDALIEKLSSRWKNLAVLSLPFQATLTRRSLAHLARNCPGLIELRVMDDVLEMEEKEPVDMVPVPNLKILEMGQLNLNLNSESEAATASKNTIAVLDKWFPALQSFFHNYPTISRKYHMFNRLVAEHLMQTRPIQPLPPAYPATSVAHELHRKLLAPNSAGRFSSAF</sequence>